<proteinExistence type="predicted"/>
<accession>A0ABR6Z8I0</accession>
<protein>
    <submittedName>
        <fullName evidence="1">Uncharacterized protein</fullName>
    </submittedName>
</protein>
<comment type="caution">
    <text evidence="1">The sequence shown here is derived from an EMBL/GenBank/DDBJ whole genome shotgun (WGS) entry which is preliminary data.</text>
</comment>
<evidence type="ECO:0000313" key="1">
    <source>
        <dbReference type="EMBL" id="MBC3908076.1"/>
    </source>
</evidence>
<gene>
    <name evidence="1" type="ORF">H8L47_10965</name>
</gene>
<dbReference type="EMBL" id="JACOFX010000004">
    <property type="protein sequence ID" value="MBC3908076.1"/>
    <property type="molecule type" value="Genomic_DNA"/>
</dbReference>
<evidence type="ECO:0000313" key="2">
    <source>
        <dbReference type="Proteomes" id="UP000646911"/>
    </source>
</evidence>
<dbReference type="RefSeq" id="WP_186953625.1">
    <property type="nucleotide sequence ID" value="NZ_JACOFX010000004.1"/>
</dbReference>
<name>A0ABR6Z8I0_9BURK</name>
<sequence length="85" mass="8759">MNTTLLQQLNQNLRLIAQGMAQAGAALLDAPLSPSLSVAAGLQSQPALQPQPASPSPLFALPLHHLGACVQLNIRGETPQGNVTS</sequence>
<reference evidence="1 2" key="1">
    <citation type="submission" date="2020-08" db="EMBL/GenBank/DDBJ databases">
        <title>Novel species isolated from subtropical streams in China.</title>
        <authorList>
            <person name="Lu H."/>
        </authorList>
    </citation>
    <scope>NUCLEOTIDE SEQUENCE [LARGE SCALE GENOMIC DNA]</scope>
    <source>
        <strain evidence="1 2">NL8W</strain>
    </source>
</reference>
<dbReference type="Proteomes" id="UP000646911">
    <property type="component" value="Unassembled WGS sequence"/>
</dbReference>
<organism evidence="1 2">
    <name type="scientific">Undibacterium umbellatum</name>
    <dbReference type="NCBI Taxonomy" id="2762300"/>
    <lineage>
        <taxon>Bacteria</taxon>
        <taxon>Pseudomonadati</taxon>
        <taxon>Pseudomonadota</taxon>
        <taxon>Betaproteobacteria</taxon>
        <taxon>Burkholderiales</taxon>
        <taxon>Oxalobacteraceae</taxon>
        <taxon>Undibacterium</taxon>
    </lineage>
</organism>
<keyword evidence="2" id="KW-1185">Reference proteome</keyword>